<name>A0ABS4E716_9FIRM</name>
<accession>A0ABS4E716</accession>
<dbReference type="RefSeq" id="WP_209455382.1">
    <property type="nucleotide sequence ID" value="NZ_JAGGJX010000001.1"/>
</dbReference>
<sequence length="555" mass="62729">MYEVLNGIYSLTFKYPIFCTKHLEEENIITAYTPKNEDQPFRISKINKELGFYNVTAYHIFYDLADNLIEDINIVTHSGTNAIEKISNGTQYSHPFKMFSDINKTANCRIVRYNVVQAILDSSQDNTFISRWGGEIERDSYNITMRKRLGTNRGTQIRYKKNLIGYEADIDYTQIATKIMPKGFDGLLLPEKYVDSENINYYPHPKIRIIEYGDIKAIKEDDENSSIDEGAVPIDEAYQLLREAARREYEENHIDIPQANYKVDFVELSSTEEYKNIQVLEKVYLGDSVKVIHEDENLDITARVISYKYNPLKRKYTEIELGNYQKSFTDIVGKLNDLHGKVDDVEGSMLDLAKNNATELINNGFGGFVRIHPDRILIMDTEDEGTAKNVWQWNKNGLGYSSTGINGPYGLAMTNDGSIVADFITSGILNANIIRAGTIDGKNFNLDLDSGLMQFGTGAIDSETLTGDLKEELKGEQGPQGIPGKDGSLAELPSALKAWNDNATQISGEYVYTPELFSGSGINGSKTGIYIGERLKAKQEDESINYILWRYNRII</sequence>
<evidence type="ECO:0000313" key="3">
    <source>
        <dbReference type="Proteomes" id="UP000767291"/>
    </source>
</evidence>
<evidence type="ECO:0000313" key="2">
    <source>
        <dbReference type="EMBL" id="MBP1853725.1"/>
    </source>
</evidence>
<dbReference type="Proteomes" id="UP000767291">
    <property type="component" value="Unassembled WGS sequence"/>
</dbReference>
<dbReference type="InterPro" id="IPR007119">
    <property type="entry name" value="Phage_tail_spike_N"/>
</dbReference>
<dbReference type="InterPro" id="IPR010572">
    <property type="entry name" value="Tail_dom"/>
</dbReference>
<keyword evidence="3" id="KW-1185">Reference proteome</keyword>
<dbReference type="NCBIfam" id="TIGR01665">
    <property type="entry name" value="put_anti_recept"/>
    <property type="match status" value="1"/>
</dbReference>
<comment type="caution">
    <text evidence="2">The sequence shown here is derived from an EMBL/GenBank/DDBJ whole genome shotgun (WGS) entry which is preliminary data.</text>
</comment>
<dbReference type="EMBL" id="JAGGJX010000001">
    <property type="protein sequence ID" value="MBP1853725.1"/>
    <property type="molecule type" value="Genomic_DNA"/>
</dbReference>
<proteinExistence type="predicted"/>
<reference evidence="2 3" key="1">
    <citation type="submission" date="2021-03" db="EMBL/GenBank/DDBJ databases">
        <title>Genomic Encyclopedia of Type Strains, Phase IV (KMG-IV): sequencing the most valuable type-strain genomes for metagenomic binning, comparative biology and taxonomic classification.</title>
        <authorList>
            <person name="Goeker M."/>
        </authorList>
    </citation>
    <scope>NUCLEOTIDE SEQUENCE [LARGE SCALE GENOMIC DNA]</scope>
    <source>
        <strain evidence="2 3">DSM 1289</strain>
    </source>
</reference>
<feature type="domain" description="Tail spike" evidence="1">
    <location>
        <begin position="127"/>
        <end position="332"/>
    </location>
</feature>
<organism evidence="2 3">
    <name type="scientific">Metaclostridioides mangenotii</name>
    <dbReference type="NCBI Taxonomy" id="1540"/>
    <lineage>
        <taxon>Bacteria</taxon>
        <taxon>Bacillati</taxon>
        <taxon>Bacillota</taxon>
        <taxon>Clostridia</taxon>
        <taxon>Peptostreptococcales</taxon>
        <taxon>Peptostreptococcaceae</taxon>
        <taxon>Metaclostridioides</taxon>
    </lineage>
</organism>
<dbReference type="Pfam" id="PF06605">
    <property type="entry name" value="Prophage_tail"/>
    <property type="match status" value="1"/>
</dbReference>
<evidence type="ECO:0000259" key="1">
    <source>
        <dbReference type="Pfam" id="PF06605"/>
    </source>
</evidence>
<gene>
    <name evidence="2" type="ORF">J2Z43_000115</name>
</gene>
<protein>
    <submittedName>
        <fullName evidence="2">Phage minor structural protein</fullName>
    </submittedName>
</protein>